<organism evidence="3 4">
    <name type="scientific">Azospira restricta</name>
    <dbReference type="NCBI Taxonomy" id="404405"/>
    <lineage>
        <taxon>Bacteria</taxon>
        <taxon>Pseudomonadati</taxon>
        <taxon>Pseudomonadota</taxon>
        <taxon>Betaproteobacteria</taxon>
        <taxon>Rhodocyclales</taxon>
        <taxon>Rhodocyclaceae</taxon>
        <taxon>Azospira</taxon>
    </lineage>
</organism>
<dbReference type="PANTHER" id="PTHR30189:SF1">
    <property type="entry name" value="LPS-ASSEMBLY PROTEIN LPTD"/>
    <property type="match status" value="1"/>
</dbReference>
<comment type="function">
    <text evidence="1">Together with LptE, is involved in the assembly of lipopolysaccharide (LPS) at the surface of the outer membrane.</text>
</comment>
<dbReference type="Pfam" id="PF04453">
    <property type="entry name" value="LptD"/>
    <property type="match status" value="1"/>
</dbReference>
<dbReference type="EMBL" id="CP064781">
    <property type="protein sequence ID" value="QRJ65579.1"/>
    <property type="molecule type" value="Genomic_DNA"/>
</dbReference>
<dbReference type="GO" id="GO:0043165">
    <property type="term" value="P:Gram-negative-bacterium-type cell outer membrane assembly"/>
    <property type="evidence" value="ECO:0007669"/>
    <property type="project" value="UniProtKB-UniRule"/>
</dbReference>
<dbReference type="InterPro" id="IPR007543">
    <property type="entry name" value="LptD_C"/>
</dbReference>
<dbReference type="GO" id="GO:0015920">
    <property type="term" value="P:lipopolysaccharide transport"/>
    <property type="evidence" value="ECO:0007669"/>
    <property type="project" value="InterPro"/>
</dbReference>
<reference evidence="3" key="1">
    <citation type="submission" date="2020-11" db="EMBL/GenBank/DDBJ databases">
        <title>Azospira restricta DSM 18626 genome sequence.</title>
        <authorList>
            <person name="Moe W.M."/>
        </authorList>
    </citation>
    <scope>NUCLEOTIDE SEQUENCE</scope>
    <source>
        <strain evidence="3">DSM 18626</strain>
    </source>
</reference>
<comment type="subunit">
    <text evidence="1">Component of the lipopolysaccharide transport and assembly complex. Interacts with LptE and LptA.</text>
</comment>
<dbReference type="Proteomes" id="UP000663444">
    <property type="component" value="Chromosome"/>
</dbReference>
<comment type="subcellular location">
    <subcellularLocation>
        <location evidence="1">Cell outer membrane</location>
    </subcellularLocation>
</comment>
<protein>
    <recommendedName>
        <fullName evidence="1">LPS-assembly protein LptD</fullName>
    </recommendedName>
</protein>
<gene>
    <name evidence="1" type="primary">lptD</name>
    <name evidence="3" type="ORF">IWH25_00360</name>
</gene>
<dbReference type="InterPro" id="IPR020889">
    <property type="entry name" value="LipoPS_assembly_LptD"/>
</dbReference>
<dbReference type="InterPro" id="IPR050218">
    <property type="entry name" value="LptD"/>
</dbReference>
<dbReference type="HAMAP" id="MF_01411">
    <property type="entry name" value="LPS_assembly_LptD"/>
    <property type="match status" value="1"/>
</dbReference>
<comment type="similarity">
    <text evidence="1">Belongs to the LptD family.</text>
</comment>
<keyword evidence="1" id="KW-0998">Cell outer membrane</keyword>
<dbReference type="KEGG" id="ares:IWH25_00360"/>
<dbReference type="AlphaFoldDB" id="A0A974SSG5"/>
<keyword evidence="1" id="KW-0472">Membrane</keyword>
<dbReference type="Gene3D" id="2.60.450.10">
    <property type="entry name" value="Lipopolysaccharide (LPS) transport protein A like domain"/>
    <property type="match status" value="1"/>
</dbReference>
<keyword evidence="4" id="KW-1185">Reference proteome</keyword>
<evidence type="ECO:0000313" key="4">
    <source>
        <dbReference type="Proteomes" id="UP000663444"/>
    </source>
</evidence>
<dbReference type="GO" id="GO:1990351">
    <property type="term" value="C:transporter complex"/>
    <property type="evidence" value="ECO:0007669"/>
    <property type="project" value="TreeGrafter"/>
</dbReference>
<accession>A0A974SSG5</accession>
<proteinExistence type="inferred from homology"/>
<dbReference type="PANTHER" id="PTHR30189">
    <property type="entry name" value="LPS-ASSEMBLY PROTEIN"/>
    <property type="match status" value="1"/>
</dbReference>
<keyword evidence="1" id="KW-0732">Signal</keyword>
<dbReference type="GO" id="GO:0009279">
    <property type="term" value="C:cell outer membrane"/>
    <property type="evidence" value="ECO:0007669"/>
    <property type="project" value="UniProtKB-SubCell"/>
</dbReference>
<evidence type="ECO:0000259" key="2">
    <source>
        <dbReference type="Pfam" id="PF04453"/>
    </source>
</evidence>
<comment type="caution">
    <text evidence="1">Lacks conserved residue(s) required for the propagation of feature annotation.</text>
</comment>
<sequence length="780" mass="86730">MFLTADELAGVADHETVASGNAEARQAGAVVNADRLTYWPVEDELEAAGNVRMTQAEDVVTGPRMRMKLASQTGVFDAPTYSFKREAKWAAKERERQEKGAKGSAVVGGTGGDVAAFQQATNFRMSRPEPGSLMNVLGVPSEAPDEIPKTTATGSAERIDFEGENKMRIFNGNYTTCQPDDPGWYVRSDELALDYDREVGEGRNSTVYFQNVPIFWTPWMSFSLNNQRKSGFLAPTVGSSTASGLSLSTPYYWNIAPHMDATIAPRLYSKRGLQLGGEFRYLDYNFASNVRGEYLPNDRQADGDDRWGYSLRHQQNLGRGFAGTLNVSGVSDDKYFTDLSSRSVLSSQRQLLRQGVLGYGGESWSANVIGQSYQTLNPDPDPAQRIANVYSLAPQFNLTARRPDFFYSDLAFTGQYTVFTHPDANHRDPAQRKDEGRRLVAYPQLALPIVQPGWYVTPKVGMHLTKYSLDRRAPNSVGSESVSRSLPIVSVDAGMTLERETSWFGAPATQTLEPRLYYLNVPYKNQSLIPNFDTSIADFNFAQIFSENQFLGYDRVSDANQLTAAVVSRLIDPTSGAEAMRAMFGQRYYFQQQRVDLQGQTIPGSTRDKWNRSDFLAAFSGRVLPKTWLDAALQYNPSDTQMERSSVGVRYQPELGKTLNFNYRYASNQISSGALKNVDISGQWPIWGGWSAVGRYNYSILDHKPVETVAGLEYNAGCWAVRLVSHQVATLSGRVNTSFFVQLELNDFARIGSNPIDMLRRNIQGYGLANQPVADPVFGE</sequence>
<feature type="domain" description="LptD C-terminal" evidence="2">
    <location>
        <begin position="305"/>
        <end position="690"/>
    </location>
</feature>
<evidence type="ECO:0000256" key="1">
    <source>
        <dbReference type="HAMAP-Rule" id="MF_01411"/>
    </source>
</evidence>
<name>A0A974SSG5_9RHOO</name>
<evidence type="ECO:0000313" key="3">
    <source>
        <dbReference type="EMBL" id="QRJ65579.1"/>
    </source>
</evidence>